<dbReference type="EMBL" id="JBAHVJ010000004">
    <property type="protein sequence ID" value="MEJ4099732.1"/>
    <property type="molecule type" value="Genomic_DNA"/>
</dbReference>
<dbReference type="RefSeq" id="WP_337889837.1">
    <property type="nucleotide sequence ID" value="NZ_JBAHVI010000004.1"/>
</dbReference>
<accession>A0ABU8NY64</accession>
<feature type="transmembrane region" description="Helical" evidence="1">
    <location>
        <begin position="17"/>
        <end position="40"/>
    </location>
</feature>
<gene>
    <name evidence="2" type="ORF">V5S96_05055</name>
</gene>
<evidence type="ECO:0000256" key="1">
    <source>
        <dbReference type="SAM" id="Phobius"/>
    </source>
</evidence>
<evidence type="ECO:0008006" key="4">
    <source>
        <dbReference type="Google" id="ProtNLM"/>
    </source>
</evidence>
<feature type="transmembrane region" description="Helical" evidence="1">
    <location>
        <begin position="90"/>
        <end position="115"/>
    </location>
</feature>
<keyword evidence="1" id="KW-0472">Membrane</keyword>
<reference evidence="2 3" key="1">
    <citation type="submission" date="2024-02" db="EMBL/GenBank/DDBJ databases">
        <title>Whole genome sequencing and characterization of Corynebacterium isolated from the ocular surface of dry eye disease sufferers.</title>
        <authorList>
            <person name="Naqvi M."/>
        </authorList>
    </citation>
    <scope>NUCLEOTIDE SEQUENCE [LARGE SCALE GENOMIC DNA]</scope>
    <source>
        <strain evidence="2 3">PCRF</strain>
    </source>
</reference>
<keyword evidence="1" id="KW-0812">Transmembrane</keyword>
<feature type="transmembrane region" description="Helical" evidence="1">
    <location>
        <begin position="121"/>
        <end position="145"/>
    </location>
</feature>
<evidence type="ECO:0000313" key="3">
    <source>
        <dbReference type="Proteomes" id="UP001359781"/>
    </source>
</evidence>
<dbReference type="Proteomes" id="UP001359781">
    <property type="component" value="Unassembled WGS sequence"/>
</dbReference>
<sequence>MSILMCGEGWIGMSDQVIVAIISAATSVISALAGMVYTFFGRQRRIDDINKQQEWVDCMGGGAGDLQKVLDRKKRLIIEGRFKWVNSDGYIFLFIMYLSLFMILLSLFGFVFYFISENGIILGSAILSVAFMIVGLVFGVGLFLGDRLNKFRKRRKCAEGPGGWIQI</sequence>
<protein>
    <recommendedName>
        <fullName evidence="4">DUF2721 domain-containing protein</fullName>
    </recommendedName>
</protein>
<name>A0ABU8NY64_9CORY</name>
<comment type="caution">
    <text evidence="2">The sequence shown here is derived from an EMBL/GenBank/DDBJ whole genome shotgun (WGS) entry which is preliminary data.</text>
</comment>
<keyword evidence="3" id="KW-1185">Reference proteome</keyword>
<keyword evidence="1" id="KW-1133">Transmembrane helix</keyword>
<organism evidence="2 3">
    <name type="scientific">Corynebacterium mastitidis</name>
    <dbReference type="NCBI Taxonomy" id="161890"/>
    <lineage>
        <taxon>Bacteria</taxon>
        <taxon>Bacillati</taxon>
        <taxon>Actinomycetota</taxon>
        <taxon>Actinomycetes</taxon>
        <taxon>Mycobacteriales</taxon>
        <taxon>Corynebacteriaceae</taxon>
        <taxon>Corynebacterium</taxon>
    </lineage>
</organism>
<proteinExistence type="predicted"/>
<evidence type="ECO:0000313" key="2">
    <source>
        <dbReference type="EMBL" id="MEJ4099732.1"/>
    </source>
</evidence>